<keyword evidence="4" id="KW-1185">Reference proteome</keyword>
<dbReference type="PROSITE" id="PS50263">
    <property type="entry name" value="CN_HYDROLASE"/>
    <property type="match status" value="1"/>
</dbReference>
<dbReference type="EMBL" id="BONW01000021">
    <property type="protein sequence ID" value="GIG89396.1"/>
    <property type="molecule type" value="Genomic_DNA"/>
</dbReference>
<evidence type="ECO:0000259" key="2">
    <source>
        <dbReference type="PROSITE" id="PS50263"/>
    </source>
</evidence>
<keyword evidence="1 3" id="KW-0378">Hydrolase</keyword>
<proteinExistence type="predicted"/>
<dbReference type="RefSeq" id="WP_203867887.1">
    <property type="nucleotide sequence ID" value="NZ_BONW01000021.1"/>
</dbReference>
<reference evidence="3 4" key="1">
    <citation type="submission" date="2021-01" db="EMBL/GenBank/DDBJ databases">
        <title>Whole genome shotgun sequence of Plantactinospora endophytica NBRC 110450.</title>
        <authorList>
            <person name="Komaki H."/>
            <person name="Tamura T."/>
        </authorList>
    </citation>
    <scope>NUCLEOTIDE SEQUENCE [LARGE SCALE GENOMIC DNA]</scope>
    <source>
        <strain evidence="3 4">NBRC 110450</strain>
    </source>
</reference>
<accession>A0ABQ4E3W9</accession>
<dbReference type="Proteomes" id="UP000646749">
    <property type="component" value="Unassembled WGS sequence"/>
</dbReference>
<evidence type="ECO:0000256" key="1">
    <source>
        <dbReference type="ARBA" id="ARBA00022801"/>
    </source>
</evidence>
<dbReference type="InterPro" id="IPR036526">
    <property type="entry name" value="C-N_Hydrolase_sf"/>
</dbReference>
<protein>
    <submittedName>
        <fullName evidence="3">Hydrolase</fullName>
    </submittedName>
</protein>
<dbReference type="CDD" id="cd07197">
    <property type="entry name" value="nitrilase"/>
    <property type="match status" value="1"/>
</dbReference>
<dbReference type="Pfam" id="PF00795">
    <property type="entry name" value="CN_hydrolase"/>
    <property type="match status" value="1"/>
</dbReference>
<dbReference type="PANTHER" id="PTHR43674">
    <property type="entry name" value="NITRILASE C965.09-RELATED"/>
    <property type="match status" value="1"/>
</dbReference>
<evidence type="ECO:0000313" key="4">
    <source>
        <dbReference type="Proteomes" id="UP000646749"/>
    </source>
</evidence>
<name>A0ABQ4E3W9_9ACTN</name>
<dbReference type="GO" id="GO:0016787">
    <property type="term" value="F:hydrolase activity"/>
    <property type="evidence" value="ECO:0007669"/>
    <property type="project" value="UniProtKB-KW"/>
</dbReference>
<comment type="caution">
    <text evidence="3">The sequence shown here is derived from an EMBL/GenBank/DDBJ whole genome shotgun (WGS) entry which is preliminary data.</text>
</comment>
<gene>
    <name evidence="3" type="ORF">Pen02_43320</name>
</gene>
<dbReference type="Gene3D" id="3.60.110.10">
    <property type="entry name" value="Carbon-nitrogen hydrolase"/>
    <property type="match status" value="1"/>
</dbReference>
<organism evidence="3 4">
    <name type="scientific">Plantactinospora endophytica</name>
    <dbReference type="NCBI Taxonomy" id="673535"/>
    <lineage>
        <taxon>Bacteria</taxon>
        <taxon>Bacillati</taxon>
        <taxon>Actinomycetota</taxon>
        <taxon>Actinomycetes</taxon>
        <taxon>Micromonosporales</taxon>
        <taxon>Micromonosporaceae</taxon>
        <taxon>Plantactinospora</taxon>
    </lineage>
</organism>
<evidence type="ECO:0000313" key="3">
    <source>
        <dbReference type="EMBL" id="GIG89396.1"/>
    </source>
</evidence>
<sequence>MREPLTIAVAQPRCKAYDVAANAYAHAEAVRAVRARVVVFPELSLTGYELDAPPVDADDPRLAPIVAACAEAGSLALVGAPVPGDAGRPQIGVLAIDGDGARVAYRKMWLGGAEPEHFAPGDTPAVVEVAGWRLGLAVCKDTGVPRHAADTAALGIDAYVAGALDSAAEWGVQDERARRIAAAHGVWVAIASFAGSTGGGYADAAGRSRIWDPAGRVVAEAGPEPGAAVRATLT</sequence>
<feature type="domain" description="CN hydrolase" evidence="2">
    <location>
        <begin position="5"/>
        <end position="234"/>
    </location>
</feature>
<dbReference type="PANTHER" id="PTHR43674:SF2">
    <property type="entry name" value="BETA-UREIDOPROPIONASE"/>
    <property type="match status" value="1"/>
</dbReference>
<dbReference type="SUPFAM" id="SSF56317">
    <property type="entry name" value="Carbon-nitrogen hydrolase"/>
    <property type="match status" value="1"/>
</dbReference>
<dbReference type="InterPro" id="IPR003010">
    <property type="entry name" value="C-N_Hydrolase"/>
</dbReference>
<dbReference type="InterPro" id="IPR050345">
    <property type="entry name" value="Aliph_Amidase/BUP"/>
</dbReference>